<name>A0A2K8KWV7_MARES</name>
<evidence type="ECO:0000313" key="3">
    <source>
        <dbReference type="Proteomes" id="UP000231701"/>
    </source>
</evidence>
<dbReference type="RefSeq" id="WP_100277270.1">
    <property type="nucleotide sequence ID" value="NZ_CP018799.1"/>
</dbReference>
<reference evidence="2 3" key="1">
    <citation type="submission" date="2016-12" db="EMBL/GenBank/DDBJ databases">
        <title>Isolation and genomic insights into novel planktonic Zetaproteobacteria from stratified waters of the Chesapeake Bay.</title>
        <authorList>
            <person name="McAllister S.M."/>
            <person name="Kato S."/>
            <person name="Chan C.S."/>
            <person name="Chiu B.K."/>
            <person name="Field E.K."/>
        </authorList>
    </citation>
    <scope>NUCLEOTIDE SEQUENCE [LARGE SCALE GENOMIC DNA]</scope>
    <source>
        <strain evidence="2 3">CP-5</strain>
    </source>
</reference>
<keyword evidence="1" id="KW-0732">Signal</keyword>
<evidence type="ECO:0000256" key="1">
    <source>
        <dbReference type="SAM" id="SignalP"/>
    </source>
</evidence>
<dbReference type="AlphaFoldDB" id="A0A2K8KWV7"/>
<proteinExistence type="predicted"/>
<evidence type="ECO:0000313" key="2">
    <source>
        <dbReference type="EMBL" id="ATX79368.1"/>
    </source>
</evidence>
<dbReference type="Proteomes" id="UP000231701">
    <property type="component" value="Chromosome"/>
</dbReference>
<feature type="chain" id="PRO_5014784723" evidence="1">
    <location>
        <begin position="21"/>
        <end position="84"/>
    </location>
</feature>
<gene>
    <name evidence="2" type="ORF">Ga0123461_0948</name>
</gene>
<protein>
    <submittedName>
        <fullName evidence="2">Uncharacterized protein</fullName>
    </submittedName>
</protein>
<dbReference type="KEGG" id="maes:Ga0123461_0948"/>
<dbReference type="EMBL" id="CP018799">
    <property type="protein sequence ID" value="ATX79368.1"/>
    <property type="molecule type" value="Genomic_DNA"/>
</dbReference>
<accession>A0A2K8KWV7</accession>
<keyword evidence="3" id="KW-1185">Reference proteome</keyword>
<dbReference type="OrthoDB" id="9847730at2"/>
<feature type="signal peptide" evidence="1">
    <location>
        <begin position="1"/>
        <end position="20"/>
    </location>
</feature>
<organism evidence="2 3">
    <name type="scientific">Mariprofundus aestuarium</name>
    <dbReference type="NCBI Taxonomy" id="1921086"/>
    <lineage>
        <taxon>Bacteria</taxon>
        <taxon>Pseudomonadati</taxon>
        <taxon>Pseudomonadota</taxon>
        <taxon>Candidatius Mariprofundia</taxon>
        <taxon>Mariprofundales</taxon>
        <taxon>Mariprofundaceae</taxon>
        <taxon>Mariprofundus</taxon>
    </lineage>
</organism>
<sequence>MKRILMALLAVMFMIPAAHAVTKAEDIATTIMLRGHACPGRTVSNISEREDGSGNKTIRATCPNGARYQINVSANGRVTVRRLN</sequence>